<gene>
    <name evidence="1" type="primary">WBGene00282040</name>
</gene>
<dbReference type="Proteomes" id="UP000005239">
    <property type="component" value="Unassembled WGS sequence"/>
</dbReference>
<evidence type="ECO:0000313" key="2">
    <source>
        <dbReference type="Proteomes" id="UP000005239"/>
    </source>
</evidence>
<reference evidence="1" key="2">
    <citation type="submission" date="2022-06" db="UniProtKB">
        <authorList>
            <consortium name="EnsemblMetazoa"/>
        </authorList>
    </citation>
    <scope>IDENTIFICATION</scope>
    <source>
        <strain evidence="1">PS312</strain>
    </source>
</reference>
<dbReference type="AlphaFoldDB" id="A0A2A6C6T5"/>
<name>A0A2A6C6T5_PRIPA</name>
<evidence type="ECO:0000313" key="1">
    <source>
        <dbReference type="EnsemblMetazoa" id="PPA43671.1"/>
    </source>
</evidence>
<keyword evidence="2" id="KW-1185">Reference proteome</keyword>
<proteinExistence type="predicted"/>
<protein>
    <submittedName>
        <fullName evidence="1">Uncharacterized protein</fullName>
    </submittedName>
</protein>
<reference evidence="2" key="1">
    <citation type="journal article" date="2008" name="Nat. Genet.">
        <title>The Pristionchus pacificus genome provides a unique perspective on nematode lifestyle and parasitism.</title>
        <authorList>
            <person name="Dieterich C."/>
            <person name="Clifton S.W."/>
            <person name="Schuster L.N."/>
            <person name="Chinwalla A."/>
            <person name="Delehaunty K."/>
            <person name="Dinkelacker I."/>
            <person name="Fulton L."/>
            <person name="Fulton R."/>
            <person name="Godfrey J."/>
            <person name="Minx P."/>
            <person name="Mitreva M."/>
            <person name="Roeseler W."/>
            <person name="Tian H."/>
            <person name="Witte H."/>
            <person name="Yang S.P."/>
            <person name="Wilson R.K."/>
            <person name="Sommer R.J."/>
        </authorList>
    </citation>
    <scope>NUCLEOTIDE SEQUENCE [LARGE SCALE GENOMIC DNA]</scope>
    <source>
        <strain evidence="2">PS312</strain>
    </source>
</reference>
<accession>A0A8R1V1A9</accession>
<dbReference type="EnsemblMetazoa" id="PPA43671.1">
    <property type="protein sequence ID" value="PPA43671.1"/>
    <property type="gene ID" value="WBGene00282040"/>
</dbReference>
<organism evidence="1 2">
    <name type="scientific">Pristionchus pacificus</name>
    <name type="common">Parasitic nematode worm</name>
    <dbReference type="NCBI Taxonomy" id="54126"/>
    <lineage>
        <taxon>Eukaryota</taxon>
        <taxon>Metazoa</taxon>
        <taxon>Ecdysozoa</taxon>
        <taxon>Nematoda</taxon>
        <taxon>Chromadorea</taxon>
        <taxon>Rhabditida</taxon>
        <taxon>Rhabditina</taxon>
        <taxon>Diplogasteromorpha</taxon>
        <taxon>Diplogasteroidea</taxon>
        <taxon>Neodiplogasteridae</taxon>
        <taxon>Pristionchus</taxon>
    </lineage>
</organism>
<accession>A0A2A6C6T5</accession>
<sequence length="178" mass="19671">MINSIFIYEKELDEHRTDRFKKNPSTTGAAESSPWQNLKRKGSLRILKVECCWGHVWKREEDEPAAFTMEIENGDPRTHQFGGRCAENVALMRGAHAVRRVIKDHSPHRRRSGAARPLAVPSVASPSGHYCRSLFEPSLPSPFSLTTVPFDGPAAVAAVSSDGVAVEHVSIESARGRI</sequence>